<organism evidence="2 3">
    <name type="scientific">Prunus dulcis</name>
    <name type="common">Almond</name>
    <name type="synonym">Amygdalus dulcis</name>
    <dbReference type="NCBI Taxonomy" id="3755"/>
    <lineage>
        <taxon>Eukaryota</taxon>
        <taxon>Viridiplantae</taxon>
        <taxon>Streptophyta</taxon>
        <taxon>Embryophyta</taxon>
        <taxon>Tracheophyta</taxon>
        <taxon>Spermatophyta</taxon>
        <taxon>Magnoliopsida</taxon>
        <taxon>eudicotyledons</taxon>
        <taxon>Gunneridae</taxon>
        <taxon>Pentapetalae</taxon>
        <taxon>rosids</taxon>
        <taxon>fabids</taxon>
        <taxon>Rosales</taxon>
        <taxon>Rosaceae</taxon>
        <taxon>Amygdaloideae</taxon>
        <taxon>Amygdaleae</taxon>
        <taxon>Prunus</taxon>
    </lineage>
</organism>
<dbReference type="Proteomes" id="UP001054821">
    <property type="component" value="Chromosome 3"/>
</dbReference>
<accession>A0AAD4W5T6</accession>
<evidence type="ECO:0000313" key="2">
    <source>
        <dbReference type="EMBL" id="KAI5336898.1"/>
    </source>
</evidence>
<dbReference type="EMBL" id="JAJFAZ020000003">
    <property type="protein sequence ID" value="KAI5336898.1"/>
    <property type="molecule type" value="Genomic_DNA"/>
</dbReference>
<sequence>MATWRRVTHYIPTANSVLYRRLFFFVELMKLHADEYKILTAATLTLVSGSHVPNNHKPRFAAGRVAPTRPETLRPTLRH</sequence>
<keyword evidence="3" id="KW-1185">Reference proteome</keyword>
<name>A0AAD4W5T6_PRUDU</name>
<evidence type="ECO:0000256" key="1">
    <source>
        <dbReference type="SAM" id="MobiDB-lite"/>
    </source>
</evidence>
<comment type="caution">
    <text evidence="2">The sequence shown here is derived from an EMBL/GenBank/DDBJ whole genome shotgun (WGS) entry which is preliminary data.</text>
</comment>
<feature type="region of interest" description="Disordered" evidence="1">
    <location>
        <begin position="57"/>
        <end position="79"/>
    </location>
</feature>
<protein>
    <submittedName>
        <fullName evidence="2">Uncharacterized protein</fullName>
    </submittedName>
</protein>
<gene>
    <name evidence="2" type="ORF">L3X38_016167</name>
</gene>
<proteinExistence type="predicted"/>
<dbReference type="AlphaFoldDB" id="A0AAD4W5T6"/>
<evidence type="ECO:0000313" key="3">
    <source>
        <dbReference type="Proteomes" id="UP001054821"/>
    </source>
</evidence>
<reference evidence="2 3" key="1">
    <citation type="journal article" date="2022" name="G3 (Bethesda)">
        <title>Whole-genome sequence and methylome profiling of the almond [Prunus dulcis (Mill.) D.A. Webb] cultivar 'Nonpareil'.</title>
        <authorList>
            <person name="D'Amico-Willman K.M."/>
            <person name="Ouma W.Z."/>
            <person name="Meulia T."/>
            <person name="Sideli G.M."/>
            <person name="Gradziel T.M."/>
            <person name="Fresnedo-Ramirez J."/>
        </authorList>
    </citation>
    <scope>NUCLEOTIDE SEQUENCE [LARGE SCALE GENOMIC DNA]</scope>
    <source>
        <strain evidence="2">Clone GOH B32 T37-40</strain>
    </source>
</reference>